<dbReference type="EMBL" id="RAPY01000001">
    <property type="protein sequence ID" value="RKE57491.1"/>
    <property type="molecule type" value="Genomic_DNA"/>
</dbReference>
<keyword evidence="2" id="KW-1185">Reference proteome</keyword>
<dbReference type="PROSITE" id="PS51257">
    <property type="entry name" value="PROKAR_LIPOPROTEIN"/>
    <property type="match status" value="1"/>
</dbReference>
<accession>A0A420BL25</accession>
<evidence type="ECO:0000313" key="2">
    <source>
        <dbReference type="Proteomes" id="UP000286246"/>
    </source>
</evidence>
<evidence type="ECO:0000313" key="1">
    <source>
        <dbReference type="EMBL" id="RKE57491.1"/>
    </source>
</evidence>
<dbReference type="Proteomes" id="UP000286246">
    <property type="component" value="Unassembled WGS sequence"/>
</dbReference>
<evidence type="ECO:0008006" key="3">
    <source>
        <dbReference type="Google" id="ProtNLM"/>
    </source>
</evidence>
<protein>
    <recommendedName>
        <fullName evidence="3">Fasciclin domain-containing protein</fullName>
    </recommendedName>
</protein>
<gene>
    <name evidence="1" type="ORF">DFQ12_2379</name>
</gene>
<dbReference type="RefSeq" id="WP_147420392.1">
    <property type="nucleotide sequence ID" value="NZ_RAPY01000001.1"/>
</dbReference>
<sequence>MKRLFNIKWTQYMVIAASLLLTGCSLFDLELQENYDYKHKTLDPNIGISARKFLENRSYETTENPSDTIFKWMRKGLEYAGIGLEELEKTDRTFIFLHNDAIKTWDTKTKKVTAGLFFDVPIVTGVDGTGKPITRPATKWEDYNRDDVRNYFLYLILQGNYNFDKLTISNVKAKTLLPVNTVASKSSLLGYMNEGKGFNQEGVMYLKLVNNNDLAPIQINDKTTNRSGGYVTTNGVVHVFGSKGNTTVYPF</sequence>
<reference evidence="1 2" key="1">
    <citation type="submission" date="2018-09" db="EMBL/GenBank/DDBJ databases">
        <title>Genomic Encyclopedia of Type Strains, Phase III (KMG-III): the genomes of soil and plant-associated and newly described type strains.</title>
        <authorList>
            <person name="Whitman W."/>
        </authorList>
    </citation>
    <scope>NUCLEOTIDE SEQUENCE [LARGE SCALE GENOMIC DNA]</scope>
    <source>
        <strain evidence="1 2">CECT 7938</strain>
    </source>
</reference>
<dbReference type="AlphaFoldDB" id="A0A420BL25"/>
<organism evidence="1 2">
    <name type="scientific">Sphingobacterium detergens</name>
    <dbReference type="NCBI Taxonomy" id="1145106"/>
    <lineage>
        <taxon>Bacteria</taxon>
        <taxon>Pseudomonadati</taxon>
        <taxon>Bacteroidota</taxon>
        <taxon>Sphingobacteriia</taxon>
        <taxon>Sphingobacteriales</taxon>
        <taxon>Sphingobacteriaceae</taxon>
        <taxon>Sphingobacterium</taxon>
    </lineage>
</organism>
<comment type="caution">
    <text evidence="1">The sequence shown here is derived from an EMBL/GenBank/DDBJ whole genome shotgun (WGS) entry which is preliminary data.</text>
</comment>
<name>A0A420BL25_SPHD1</name>
<proteinExistence type="predicted"/>
<dbReference type="OrthoDB" id="1032410at2"/>